<protein>
    <recommendedName>
        <fullName evidence="3">Phospholipase/carboxylesterase/thioesterase domain-containing protein</fullName>
    </recommendedName>
</protein>
<evidence type="ECO:0000256" key="2">
    <source>
        <dbReference type="ARBA" id="ARBA00022801"/>
    </source>
</evidence>
<dbReference type="InterPro" id="IPR029058">
    <property type="entry name" value="AB_hydrolase_fold"/>
</dbReference>
<dbReference type="SUPFAM" id="SSF53474">
    <property type="entry name" value="alpha/beta-Hydrolases"/>
    <property type="match status" value="1"/>
</dbReference>
<feature type="domain" description="Phospholipase/carboxylesterase/thioesterase" evidence="3">
    <location>
        <begin position="2"/>
        <end position="121"/>
    </location>
</feature>
<proteinExistence type="inferred from homology"/>
<dbReference type="Proteomes" id="UP000287188">
    <property type="component" value="Unassembled WGS sequence"/>
</dbReference>
<dbReference type="EMBL" id="BIFS01000002">
    <property type="protein sequence ID" value="GCE22603.1"/>
    <property type="molecule type" value="Genomic_DNA"/>
</dbReference>
<dbReference type="AlphaFoldDB" id="A0A402AU96"/>
<accession>A0A402AU96</accession>
<gene>
    <name evidence="4" type="ORF">KDK_64030</name>
</gene>
<evidence type="ECO:0000256" key="1">
    <source>
        <dbReference type="ARBA" id="ARBA00006499"/>
    </source>
</evidence>
<dbReference type="InterPro" id="IPR050565">
    <property type="entry name" value="LYPA1-2/EST-like"/>
</dbReference>
<dbReference type="PANTHER" id="PTHR10655">
    <property type="entry name" value="LYSOPHOSPHOLIPASE-RELATED"/>
    <property type="match status" value="1"/>
</dbReference>
<organism evidence="4 5">
    <name type="scientific">Dictyobacter kobayashii</name>
    <dbReference type="NCBI Taxonomy" id="2014872"/>
    <lineage>
        <taxon>Bacteria</taxon>
        <taxon>Bacillati</taxon>
        <taxon>Chloroflexota</taxon>
        <taxon>Ktedonobacteria</taxon>
        <taxon>Ktedonobacterales</taxon>
        <taxon>Dictyobacteraceae</taxon>
        <taxon>Dictyobacter</taxon>
    </lineage>
</organism>
<keyword evidence="2" id="KW-0378">Hydrolase</keyword>
<dbReference type="InterPro" id="IPR003140">
    <property type="entry name" value="PLipase/COase/thioEstase"/>
</dbReference>
<dbReference type="GO" id="GO:0016787">
    <property type="term" value="F:hydrolase activity"/>
    <property type="evidence" value="ECO:0007669"/>
    <property type="project" value="UniProtKB-KW"/>
</dbReference>
<reference evidence="5" key="1">
    <citation type="submission" date="2018-12" db="EMBL/GenBank/DDBJ databases">
        <title>Tengunoibacter tsumagoiensis gen. nov., sp. nov., Dictyobacter kobayashii sp. nov., D. alpinus sp. nov., and D. joshuensis sp. nov. and description of Dictyobacteraceae fam. nov. within the order Ktedonobacterales isolated from Tengu-no-mugimeshi.</title>
        <authorList>
            <person name="Wang C.M."/>
            <person name="Zheng Y."/>
            <person name="Sakai Y."/>
            <person name="Toyoda A."/>
            <person name="Minakuchi Y."/>
            <person name="Abe K."/>
            <person name="Yokota A."/>
            <person name="Yabe S."/>
        </authorList>
    </citation>
    <scope>NUCLEOTIDE SEQUENCE [LARGE SCALE GENOMIC DNA]</scope>
    <source>
        <strain evidence="5">Uno11</strain>
    </source>
</reference>
<evidence type="ECO:0000313" key="4">
    <source>
        <dbReference type="EMBL" id="GCE22603.1"/>
    </source>
</evidence>
<comment type="similarity">
    <text evidence="1">Belongs to the AB hydrolase superfamily. AB hydrolase 2 family.</text>
</comment>
<name>A0A402AU96_9CHLR</name>
<dbReference type="Gene3D" id="3.40.50.1820">
    <property type="entry name" value="alpha/beta hydrolase"/>
    <property type="match status" value="1"/>
</dbReference>
<dbReference type="PANTHER" id="PTHR10655:SF17">
    <property type="entry name" value="LYSOPHOSPHOLIPASE-LIKE PROTEIN 1"/>
    <property type="match status" value="1"/>
</dbReference>
<sequence>MLDSLAEAGIAPERTILLGFSQGACLSLEFAARNARRYGGIAALSGGLIGPNTIVRDYPGSLSGTPAILGCSDKDPHIPRERVDLSADVLQRMGATVTKRIYPQMGHTVNDDEIELVNAMMKALVSA</sequence>
<evidence type="ECO:0000259" key="3">
    <source>
        <dbReference type="Pfam" id="PF02230"/>
    </source>
</evidence>
<dbReference type="Pfam" id="PF02230">
    <property type="entry name" value="Abhydrolase_2"/>
    <property type="match status" value="1"/>
</dbReference>
<comment type="caution">
    <text evidence="4">The sequence shown here is derived from an EMBL/GenBank/DDBJ whole genome shotgun (WGS) entry which is preliminary data.</text>
</comment>
<keyword evidence="5" id="KW-1185">Reference proteome</keyword>
<evidence type="ECO:0000313" key="5">
    <source>
        <dbReference type="Proteomes" id="UP000287188"/>
    </source>
</evidence>